<dbReference type="PANTHER" id="PTHR42703">
    <property type="entry name" value="NADH DEHYDROGENASE"/>
    <property type="match status" value="1"/>
</dbReference>
<gene>
    <name evidence="10" type="ordered locus">Selin_1864</name>
</gene>
<dbReference type="Proteomes" id="UP000002572">
    <property type="component" value="Chromosome"/>
</dbReference>
<evidence type="ECO:0000256" key="2">
    <source>
        <dbReference type="ARBA" id="ARBA00005346"/>
    </source>
</evidence>
<dbReference type="GO" id="GO:0005886">
    <property type="term" value="C:plasma membrane"/>
    <property type="evidence" value="ECO:0007669"/>
    <property type="project" value="UniProtKB-SubCell"/>
</dbReference>
<feature type="transmembrane region" description="Helical" evidence="8">
    <location>
        <begin position="120"/>
        <end position="137"/>
    </location>
</feature>
<feature type="transmembrane region" description="Helical" evidence="8">
    <location>
        <begin position="431"/>
        <end position="450"/>
    </location>
</feature>
<feature type="domain" description="NADH:quinone oxidoreductase/Mrp antiporter transmembrane" evidence="9">
    <location>
        <begin position="114"/>
        <end position="367"/>
    </location>
</feature>
<sequence>MDALLWLTIVFPLAVALLLGTKARRYVLLLIPASALVAIGVALLPYQQLSMPWLLLGSRIGTDAVNVVFLLLAGVLWSISALFARGYMADKVNLKRFYLFFLLSMAGNLGAILALDLVSFYTFFAMMTFCAYGMIIQDGRDSSLRAGKVYLVLAIMGEALLLAGMFTIGRQLGNVDLQQLPLVYDQLANPTVTAGLLMAGFAVKMGAVPVHVWLALAHPSAPVPASAVLSGIIIKTGLLGWLRFLPLGTFLVMDGLGVAMVIMGVVSALFGAVVGMVQRKPKTVLAYSSISQMGLVTCLVGLGLLFPHSWEIIFAVLLIFILHHGLAKSALFLGVGMTSHHARYSGPLLLIPALALAGFPFTSGFLAKGGFKEVVSALPHEAISLYGPVLLSLSTVLTTLLLARFVFLAWPERARTGTFQASLLRWCTLPWLLNIWLLLLLPFFAAHFVSRPVLSQFPLGSLLEGALTILAAAAFAWLLWRFVGTLPRWARIREGDLLNPVTGWLNRLLFWLILERSQWLFPKEKSLPQSGPMPLEKPLIRLEAYLCRTPLVGIAVLLLLLGLVALFVAGN</sequence>
<feature type="transmembrane region" description="Helical" evidence="8">
    <location>
        <begin position="223"/>
        <end position="244"/>
    </location>
</feature>
<dbReference type="InterPro" id="IPR001750">
    <property type="entry name" value="ND/Mrp_TM"/>
</dbReference>
<evidence type="ECO:0000256" key="8">
    <source>
        <dbReference type="SAM" id="Phobius"/>
    </source>
</evidence>
<proteinExistence type="inferred from homology"/>
<dbReference type="GO" id="GO:0008137">
    <property type="term" value="F:NADH dehydrogenase (ubiquinone) activity"/>
    <property type="evidence" value="ECO:0007669"/>
    <property type="project" value="InterPro"/>
</dbReference>
<dbReference type="RefSeq" id="WP_013506471.1">
    <property type="nucleotide sequence ID" value="NC_014836.1"/>
</dbReference>
<feature type="transmembrane region" description="Helical" evidence="8">
    <location>
        <begin position="256"/>
        <end position="277"/>
    </location>
</feature>
<feature type="transmembrane region" description="Helical" evidence="8">
    <location>
        <begin position="96"/>
        <end position="114"/>
    </location>
</feature>
<dbReference type="EMBL" id="CP002432">
    <property type="protein sequence ID" value="ADU66591.1"/>
    <property type="molecule type" value="Genomic_DNA"/>
</dbReference>
<protein>
    <submittedName>
        <fullName evidence="10">NADH/Ubiquinone/plastoquinone (Complex I)</fullName>
    </submittedName>
</protein>
<dbReference type="STRING" id="653733.Selin_1864"/>
<comment type="subcellular location">
    <subcellularLocation>
        <location evidence="1">Cell membrane</location>
        <topology evidence="1">Multi-pass membrane protein</topology>
    </subcellularLocation>
    <subcellularLocation>
        <location evidence="7">Membrane</location>
        <topology evidence="7">Multi-pass membrane protein</topology>
    </subcellularLocation>
</comment>
<reference evidence="10 11" key="1">
    <citation type="submission" date="2010-12" db="EMBL/GenBank/DDBJ databases">
        <title>Complete sequence of Desulfurispirillum indicum S5.</title>
        <authorList>
            <consortium name="US DOE Joint Genome Institute"/>
            <person name="Lucas S."/>
            <person name="Copeland A."/>
            <person name="Lapidus A."/>
            <person name="Cheng J.-F."/>
            <person name="Goodwin L."/>
            <person name="Pitluck S."/>
            <person name="Chertkov O."/>
            <person name="Held B."/>
            <person name="Detter J.C."/>
            <person name="Han C."/>
            <person name="Tapia R."/>
            <person name="Land M."/>
            <person name="Hauser L."/>
            <person name="Kyrpides N."/>
            <person name="Ivanova N."/>
            <person name="Mikhailova N."/>
            <person name="Haggblom M."/>
            <person name="Rauschenbach I."/>
            <person name="Bini E."/>
            <person name="Woyke T."/>
        </authorList>
    </citation>
    <scope>NUCLEOTIDE SEQUENCE [LARGE SCALE GENOMIC DNA]</scope>
    <source>
        <strain evidence="11">ATCC BAA-1389 / DSM 22839 / S5</strain>
    </source>
</reference>
<dbReference type="InParanoid" id="E6W1P2"/>
<dbReference type="KEGG" id="din:Selin_1864"/>
<feature type="transmembrane region" description="Helical" evidence="8">
    <location>
        <begin position="6"/>
        <end position="21"/>
    </location>
</feature>
<feature type="transmembrane region" description="Helical" evidence="8">
    <location>
        <begin position="149"/>
        <end position="172"/>
    </location>
</feature>
<dbReference type="AlphaFoldDB" id="E6W1P2"/>
<evidence type="ECO:0000313" key="11">
    <source>
        <dbReference type="Proteomes" id="UP000002572"/>
    </source>
</evidence>
<keyword evidence="6 8" id="KW-0472">Membrane</keyword>
<keyword evidence="4 7" id="KW-0812">Transmembrane</keyword>
<feature type="transmembrane region" description="Helical" evidence="8">
    <location>
        <begin position="312"/>
        <end position="335"/>
    </location>
</feature>
<dbReference type="GO" id="GO:0042773">
    <property type="term" value="P:ATP synthesis coupled electron transport"/>
    <property type="evidence" value="ECO:0007669"/>
    <property type="project" value="InterPro"/>
</dbReference>
<feature type="transmembrane region" description="Helical" evidence="8">
    <location>
        <begin position="192"/>
        <end position="216"/>
    </location>
</feature>
<feature type="transmembrane region" description="Helical" evidence="8">
    <location>
        <begin position="551"/>
        <end position="570"/>
    </location>
</feature>
<feature type="transmembrane region" description="Helical" evidence="8">
    <location>
        <begin position="26"/>
        <end position="44"/>
    </location>
</feature>
<dbReference type="PANTHER" id="PTHR42703:SF1">
    <property type="entry name" value="NA(+)_H(+) ANTIPORTER SUBUNIT D1"/>
    <property type="match status" value="1"/>
</dbReference>
<dbReference type="PRINTS" id="PR01437">
    <property type="entry name" value="NUOXDRDTASE4"/>
</dbReference>
<dbReference type="Pfam" id="PF00361">
    <property type="entry name" value="Proton_antipo_M"/>
    <property type="match status" value="1"/>
</dbReference>
<dbReference type="InterPro" id="IPR003918">
    <property type="entry name" value="NADH_UbQ_OxRdtase"/>
</dbReference>
<keyword evidence="11" id="KW-1185">Reference proteome</keyword>
<comment type="similarity">
    <text evidence="2">Belongs to the CPA3 antiporters (TC 2.A.63) subunit D family.</text>
</comment>
<feature type="transmembrane region" description="Helical" evidence="8">
    <location>
        <begin position="462"/>
        <end position="483"/>
    </location>
</feature>
<evidence type="ECO:0000256" key="5">
    <source>
        <dbReference type="ARBA" id="ARBA00022989"/>
    </source>
</evidence>
<evidence type="ECO:0000256" key="7">
    <source>
        <dbReference type="RuleBase" id="RU000320"/>
    </source>
</evidence>
<feature type="transmembrane region" description="Helical" evidence="8">
    <location>
        <begin position="284"/>
        <end position="306"/>
    </location>
</feature>
<dbReference type="OrthoDB" id="9768329at2"/>
<keyword evidence="3" id="KW-1003">Cell membrane</keyword>
<evidence type="ECO:0000259" key="9">
    <source>
        <dbReference type="Pfam" id="PF00361"/>
    </source>
</evidence>
<feature type="transmembrane region" description="Helical" evidence="8">
    <location>
        <begin position="386"/>
        <end position="410"/>
    </location>
</feature>
<name>E6W1P2_DESIS</name>
<dbReference type="eggNOG" id="COG0651">
    <property type="taxonomic scope" value="Bacteria"/>
</dbReference>
<evidence type="ECO:0000313" key="10">
    <source>
        <dbReference type="EMBL" id="ADU66591.1"/>
    </source>
</evidence>
<dbReference type="HOGENOM" id="CLU_022930_0_0_0"/>
<keyword evidence="10" id="KW-0830">Ubiquinone</keyword>
<organism evidence="10 11">
    <name type="scientific">Desulfurispirillum indicum (strain ATCC BAA-1389 / DSM 22839 / S5)</name>
    <dbReference type="NCBI Taxonomy" id="653733"/>
    <lineage>
        <taxon>Bacteria</taxon>
        <taxon>Pseudomonadati</taxon>
        <taxon>Chrysiogenota</taxon>
        <taxon>Chrysiogenia</taxon>
        <taxon>Chrysiogenales</taxon>
        <taxon>Chrysiogenaceae</taxon>
        <taxon>Desulfurispirillum</taxon>
    </lineage>
</organism>
<evidence type="ECO:0000256" key="3">
    <source>
        <dbReference type="ARBA" id="ARBA00022475"/>
    </source>
</evidence>
<dbReference type="InterPro" id="IPR050586">
    <property type="entry name" value="CPA3_Na-H_Antiporter_D"/>
</dbReference>
<accession>E6W1P2</accession>
<feature type="transmembrane region" description="Helical" evidence="8">
    <location>
        <begin position="64"/>
        <end position="84"/>
    </location>
</feature>
<evidence type="ECO:0000256" key="1">
    <source>
        <dbReference type="ARBA" id="ARBA00004651"/>
    </source>
</evidence>
<evidence type="ECO:0000256" key="4">
    <source>
        <dbReference type="ARBA" id="ARBA00022692"/>
    </source>
</evidence>
<evidence type="ECO:0000256" key="6">
    <source>
        <dbReference type="ARBA" id="ARBA00023136"/>
    </source>
</evidence>
<keyword evidence="5 8" id="KW-1133">Transmembrane helix</keyword>
<feature type="transmembrane region" description="Helical" evidence="8">
    <location>
        <begin position="347"/>
        <end position="366"/>
    </location>
</feature>